<gene>
    <name evidence="2" type="primary">Hgfac</name>
</gene>
<dbReference type="AlphaFoldDB" id="A0A8C2LY88"/>
<accession>A0A8C2LY88</accession>
<sequence length="90" mass="9280">MGQRAWVPSPCPIRRPCPLLLLLLLLVVPRGAQPQAGRCSLSPGSHASSLSAMVAACCTPVLLREVPTGSGVLQHTTMTGTGPGATVQRP</sequence>
<reference evidence="2" key="1">
    <citation type="submission" date="2025-08" db="UniProtKB">
        <authorList>
            <consortium name="Ensembl"/>
        </authorList>
    </citation>
    <scope>IDENTIFICATION</scope>
</reference>
<evidence type="ECO:0000313" key="2">
    <source>
        <dbReference type="Ensembl" id="ENSCGRP00001009915.1"/>
    </source>
</evidence>
<evidence type="ECO:0000313" key="3">
    <source>
        <dbReference type="Proteomes" id="UP000694386"/>
    </source>
</evidence>
<feature type="chain" id="PRO_5034434171" evidence="1">
    <location>
        <begin position="35"/>
        <end position="90"/>
    </location>
</feature>
<dbReference type="Proteomes" id="UP000694386">
    <property type="component" value="Unplaced"/>
</dbReference>
<evidence type="ECO:0000256" key="1">
    <source>
        <dbReference type="SAM" id="SignalP"/>
    </source>
</evidence>
<reference evidence="2" key="2">
    <citation type="submission" date="2025-09" db="UniProtKB">
        <authorList>
            <consortium name="Ensembl"/>
        </authorList>
    </citation>
    <scope>IDENTIFICATION</scope>
</reference>
<protein>
    <submittedName>
        <fullName evidence="2">Hepatocyte growth factor activator</fullName>
    </submittedName>
</protein>
<name>A0A8C2LY88_CRIGR</name>
<proteinExistence type="predicted"/>
<feature type="signal peptide" evidence="1">
    <location>
        <begin position="1"/>
        <end position="34"/>
    </location>
</feature>
<keyword evidence="1" id="KW-0732">Signal</keyword>
<dbReference type="Ensembl" id="ENSCGRT00001014134.1">
    <property type="protein sequence ID" value="ENSCGRP00001009915.1"/>
    <property type="gene ID" value="ENSCGRG00001011915.1"/>
</dbReference>
<organism evidence="2 3">
    <name type="scientific">Cricetulus griseus</name>
    <name type="common">Chinese hamster</name>
    <name type="synonym">Cricetulus barabensis griseus</name>
    <dbReference type="NCBI Taxonomy" id="10029"/>
    <lineage>
        <taxon>Eukaryota</taxon>
        <taxon>Metazoa</taxon>
        <taxon>Chordata</taxon>
        <taxon>Craniata</taxon>
        <taxon>Vertebrata</taxon>
        <taxon>Euteleostomi</taxon>
        <taxon>Mammalia</taxon>
        <taxon>Eutheria</taxon>
        <taxon>Euarchontoglires</taxon>
        <taxon>Glires</taxon>
        <taxon>Rodentia</taxon>
        <taxon>Myomorpha</taxon>
        <taxon>Muroidea</taxon>
        <taxon>Cricetidae</taxon>
        <taxon>Cricetinae</taxon>
        <taxon>Cricetulus</taxon>
    </lineage>
</organism>